<organism evidence="2 3">
    <name type="scientific">Apodospora peruviana</name>
    <dbReference type="NCBI Taxonomy" id="516989"/>
    <lineage>
        <taxon>Eukaryota</taxon>
        <taxon>Fungi</taxon>
        <taxon>Dikarya</taxon>
        <taxon>Ascomycota</taxon>
        <taxon>Pezizomycotina</taxon>
        <taxon>Sordariomycetes</taxon>
        <taxon>Sordariomycetidae</taxon>
        <taxon>Sordariales</taxon>
        <taxon>Lasiosphaeriaceae</taxon>
        <taxon>Apodospora</taxon>
    </lineage>
</organism>
<proteinExistence type="predicted"/>
<gene>
    <name evidence="2" type="ORF">B0H66DRAFT_569108</name>
</gene>
<reference evidence="2" key="1">
    <citation type="journal article" date="2023" name="Mol. Phylogenet. Evol.">
        <title>Genome-scale phylogeny and comparative genomics of the fungal order Sordariales.</title>
        <authorList>
            <person name="Hensen N."/>
            <person name="Bonometti L."/>
            <person name="Westerberg I."/>
            <person name="Brannstrom I.O."/>
            <person name="Guillou S."/>
            <person name="Cros-Aarteil S."/>
            <person name="Calhoun S."/>
            <person name="Haridas S."/>
            <person name="Kuo A."/>
            <person name="Mondo S."/>
            <person name="Pangilinan J."/>
            <person name="Riley R."/>
            <person name="LaButti K."/>
            <person name="Andreopoulos B."/>
            <person name="Lipzen A."/>
            <person name="Chen C."/>
            <person name="Yan M."/>
            <person name="Daum C."/>
            <person name="Ng V."/>
            <person name="Clum A."/>
            <person name="Steindorff A."/>
            <person name="Ohm R.A."/>
            <person name="Martin F."/>
            <person name="Silar P."/>
            <person name="Natvig D.O."/>
            <person name="Lalanne C."/>
            <person name="Gautier V."/>
            <person name="Ament-Velasquez S.L."/>
            <person name="Kruys A."/>
            <person name="Hutchinson M.I."/>
            <person name="Powell A.J."/>
            <person name="Barry K."/>
            <person name="Miller A.N."/>
            <person name="Grigoriev I.V."/>
            <person name="Debuchy R."/>
            <person name="Gladieux P."/>
            <person name="Hiltunen Thoren M."/>
            <person name="Johannesson H."/>
        </authorList>
    </citation>
    <scope>NUCLEOTIDE SEQUENCE</scope>
    <source>
        <strain evidence="2">CBS 118394</strain>
    </source>
</reference>
<sequence length="120" mass="12405">MYRNDGSGGFNQDPIEFDVKQECDNRGVLWGDVNGDGMDDFIRVRADGNMYVSINVGQGLRSDFKDVGLYKATARIQGGANAAGTAMTSTGTSGTLPGAPAGAHRDGESATGTADLASPT</sequence>
<reference evidence="2" key="2">
    <citation type="submission" date="2023-06" db="EMBL/GenBank/DDBJ databases">
        <authorList>
            <consortium name="Lawrence Berkeley National Laboratory"/>
            <person name="Haridas S."/>
            <person name="Hensen N."/>
            <person name="Bonometti L."/>
            <person name="Westerberg I."/>
            <person name="Brannstrom I.O."/>
            <person name="Guillou S."/>
            <person name="Cros-Aarteil S."/>
            <person name="Calhoun S."/>
            <person name="Kuo A."/>
            <person name="Mondo S."/>
            <person name="Pangilinan J."/>
            <person name="Riley R."/>
            <person name="Labutti K."/>
            <person name="Andreopoulos B."/>
            <person name="Lipzen A."/>
            <person name="Chen C."/>
            <person name="Yanf M."/>
            <person name="Daum C."/>
            <person name="Ng V."/>
            <person name="Clum A."/>
            <person name="Steindorff A."/>
            <person name="Ohm R."/>
            <person name="Martin F."/>
            <person name="Silar P."/>
            <person name="Natvig D."/>
            <person name="Lalanne C."/>
            <person name="Gautier V."/>
            <person name="Ament-Velasquez S.L."/>
            <person name="Kruys A."/>
            <person name="Hutchinson M.I."/>
            <person name="Powell A.J."/>
            <person name="Barry K."/>
            <person name="Miller A.N."/>
            <person name="Grigoriev I.V."/>
            <person name="Debuchy R."/>
            <person name="Gladieux P."/>
            <person name="Thoren M.H."/>
            <person name="Johannesson H."/>
        </authorList>
    </citation>
    <scope>NUCLEOTIDE SEQUENCE</scope>
    <source>
        <strain evidence="2">CBS 118394</strain>
    </source>
</reference>
<dbReference type="Proteomes" id="UP001283341">
    <property type="component" value="Unassembled WGS sequence"/>
</dbReference>
<feature type="compositionally biased region" description="Low complexity" evidence="1">
    <location>
        <begin position="81"/>
        <end position="95"/>
    </location>
</feature>
<name>A0AAE0HU04_9PEZI</name>
<comment type="caution">
    <text evidence="2">The sequence shown here is derived from an EMBL/GenBank/DDBJ whole genome shotgun (WGS) entry which is preliminary data.</text>
</comment>
<keyword evidence="3" id="KW-1185">Reference proteome</keyword>
<evidence type="ECO:0000313" key="2">
    <source>
        <dbReference type="EMBL" id="KAK3312879.1"/>
    </source>
</evidence>
<dbReference type="AlphaFoldDB" id="A0AAE0HU04"/>
<evidence type="ECO:0000313" key="3">
    <source>
        <dbReference type="Proteomes" id="UP001283341"/>
    </source>
</evidence>
<feature type="region of interest" description="Disordered" evidence="1">
    <location>
        <begin position="81"/>
        <end position="120"/>
    </location>
</feature>
<dbReference type="InterPro" id="IPR028994">
    <property type="entry name" value="Integrin_alpha_N"/>
</dbReference>
<dbReference type="EMBL" id="JAUEDM010000008">
    <property type="protein sequence ID" value="KAK3312879.1"/>
    <property type="molecule type" value="Genomic_DNA"/>
</dbReference>
<dbReference type="SUPFAM" id="SSF69318">
    <property type="entry name" value="Integrin alpha N-terminal domain"/>
    <property type="match status" value="1"/>
</dbReference>
<evidence type="ECO:0000256" key="1">
    <source>
        <dbReference type="SAM" id="MobiDB-lite"/>
    </source>
</evidence>
<protein>
    <submittedName>
        <fullName evidence="2">Uncharacterized protein</fullName>
    </submittedName>
</protein>
<accession>A0AAE0HU04</accession>